<sequence>MYDEAFRYSVIPKICKYQTTRPDIGHTLHIINSKVKNNFQIWEANKSDQYTILKEQKGNDLRPARPICVKEIYIIYDVLTKFTVIYPVHPRMHAFGLRFLK</sequence>
<name>A0A9N9FH54_9GLOM</name>
<dbReference type="Proteomes" id="UP000789572">
    <property type="component" value="Unassembled WGS sequence"/>
</dbReference>
<evidence type="ECO:0000313" key="1">
    <source>
        <dbReference type="EMBL" id="CAG8535773.1"/>
    </source>
</evidence>
<gene>
    <name evidence="1" type="ORF">POCULU_LOCUS4284</name>
</gene>
<proteinExistence type="predicted"/>
<dbReference type="AlphaFoldDB" id="A0A9N9FH54"/>
<keyword evidence="2" id="KW-1185">Reference proteome</keyword>
<dbReference type="EMBL" id="CAJVPJ010000544">
    <property type="protein sequence ID" value="CAG8535773.1"/>
    <property type="molecule type" value="Genomic_DNA"/>
</dbReference>
<reference evidence="1" key="1">
    <citation type="submission" date="2021-06" db="EMBL/GenBank/DDBJ databases">
        <authorList>
            <person name="Kallberg Y."/>
            <person name="Tangrot J."/>
            <person name="Rosling A."/>
        </authorList>
    </citation>
    <scope>NUCLEOTIDE SEQUENCE</scope>
    <source>
        <strain evidence="1">IA702</strain>
    </source>
</reference>
<organism evidence="1 2">
    <name type="scientific">Paraglomus occultum</name>
    <dbReference type="NCBI Taxonomy" id="144539"/>
    <lineage>
        <taxon>Eukaryota</taxon>
        <taxon>Fungi</taxon>
        <taxon>Fungi incertae sedis</taxon>
        <taxon>Mucoromycota</taxon>
        <taxon>Glomeromycotina</taxon>
        <taxon>Glomeromycetes</taxon>
        <taxon>Paraglomerales</taxon>
        <taxon>Paraglomeraceae</taxon>
        <taxon>Paraglomus</taxon>
    </lineage>
</organism>
<accession>A0A9N9FH54</accession>
<comment type="caution">
    <text evidence="1">The sequence shown here is derived from an EMBL/GenBank/DDBJ whole genome shotgun (WGS) entry which is preliminary data.</text>
</comment>
<evidence type="ECO:0000313" key="2">
    <source>
        <dbReference type="Proteomes" id="UP000789572"/>
    </source>
</evidence>
<protein>
    <submittedName>
        <fullName evidence="1">2202_t:CDS:1</fullName>
    </submittedName>
</protein>